<dbReference type="Proteomes" id="UP000490800">
    <property type="component" value="Unassembled WGS sequence"/>
</dbReference>
<evidence type="ECO:0000313" key="2">
    <source>
        <dbReference type="EMBL" id="MVP01288.1"/>
    </source>
</evidence>
<feature type="transmembrane region" description="Helical" evidence="1">
    <location>
        <begin position="244"/>
        <end position="267"/>
    </location>
</feature>
<evidence type="ECO:0008006" key="4">
    <source>
        <dbReference type="Google" id="ProtNLM"/>
    </source>
</evidence>
<name>A0A7X3FKA8_9BACL</name>
<comment type="caution">
    <text evidence="2">The sequence shown here is derived from an EMBL/GenBank/DDBJ whole genome shotgun (WGS) entry which is preliminary data.</text>
</comment>
<organism evidence="2 3">
    <name type="scientific">Paenibacillus lutrae</name>
    <dbReference type="NCBI Taxonomy" id="2078573"/>
    <lineage>
        <taxon>Bacteria</taxon>
        <taxon>Bacillati</taxon>
        <taxon>Bacillota</taxon>
        <taxon>Bacilli</taxon>
        <taxon>Bacillales</taxon>
        <taxon>Paenibacillaceae</taxon>
        <taxon>Paenibacillus</taxon>
    </lineage>
</organism>
<evidence type="ECO:0000313" key="3">
    <source>
        <dbReference type="Proteomes" id="UP000490800"/>
    </source>
</evidence>
<feature type="transmembrane region" description="Helical" evidence="1">
    <location>
        <begin position="98"/>
        <end position="127"/>
    </location>
</feature>
<feature type="transmembrane region" description="Helical" evidence="1">
    <location>
        <begin position="20"/>
        <end position="42"/>
    </location>
</feature>
<dbReference type="OrthoDB" id="517560at2"/>
<keyword evidence="3" id="KW-1185">Reference proteome</keyword>
<dbReference type="EMBL" id="RHLK01000011">
    <property type="protein sequence ID" value="MVP01288.1"/>
    <property type="molecule type" value="Genomic_DNA"/>
</dbReference>
<feature type="transmembrane region" description="Helical" evidence="1">
    <location>
        <begin position="287"/>
        <end position="308"/>
    </location>
</feature>
<proteinExistence type="predicted"/>
<feature type="transmembrane region" description="Helical" evidence="1">
    <location>
        <begin position="139"/>
        <end position="156"/>
    </location>
</feature>
<gene>
    <name evidence="2" type="ORF">EDM21_17470</name>
</gene>
<evidence type="ECO:0000256" key="1">
    <source>
        <dbReference type="SAM" id="Phobius"/>
    </source>
</evidence>
<reference evidence="2 3" key="1">
    <citation type="journal article" date="2019" name="Microorganisms">
        <title>Paenibacillus lutrae sp. nov., A Chitinolytic Species Isolated from A River Otter in Castril Natural Park, Granada, Spain.</title>
        <authorList>
            <person name="Rodriguez M."/>
            <person name="Reina J.C."/>
            <person name="Bejar V."/>
            <person name="Llamas I."/>
        </authorList>
    </citation>
    <scope>NUCLEOTIDE SEQUENCE [LARGE SCALE GENOMIC DNA]</scope>
    <source>
        <strain evidence="2 3">N10</strain>
    </source>
</reference>
<sequence>MHVKWFTEDMDWHPMPMAKVITPIFLFWLGFTLVVLLLSAFFNERLERISLIRKVHLFLDRLKRFQVPILRIGLGLGLLLQLSTGSFLAPTFVSEQWWVYAVLSIAILSLLHRKLLFVSGIALTVLYMYTLTKYGLFESLDYMFYVGIIYYLLIINTKWKKSALPVLYTFTGLSLAWLSMEKMTLAKLACSLMHEYGIPTLGFTVEDFVLISAFIELGLAWAFIVGLMNRFTALALTGVFLSTTTFFGFTEIVGHTVVHTLLIIFLIEGRGESKTLFNFHRRPVLRYTFVVVNFCVLLFGLMGVYIWMGQPGNQFFVIN</sequence>
<feature type="transmembrane region" description="Helical" evidence="1">
    <location>
        <begin position="69"/>
        <end position="92"/>
    </location>
</feature>
<dbReference type="AlphaFoldDB" id="A0A7X3FKA8"/>
<keyword evidence="1" id="KW-0812">Transmembrane</keyword>
<feature type="transmembrane region" description="Helical" evidence="1">
    <location>
        <begin position="201"/>
        <end position="224"/>
    </location>
</feature>
<protein>
    <recommendedName>
        <fullName evidence="4">DoxX family membrane protein</fullName>
    </recommendedName>
</protein>
<keyword evidence="1" id="KW-1133">Transmembrane helix</keyword>
<keyword evidence="1" id="KW-0472">Membrane</keyword>
<accession>A0A7X3FKA8</accession>